<dbReference type="Pfam" id="PF00994">
    <property type="entry name" value="MoCF_biosynth"/>
    <property type="match status" value="1"/>
</dbReference>
<evidence type="ECO:0000259" key="5">
    <source>
        <dbReference type="SMART" id="SM00852"/>
    </source>
</evidence>
<dbReference type="InterPro" id="IPR008284">
    <property type="entry name" value="MoCF_biosynth_CS"/>
</dbReference>
<comment type="pathway">
    <text evidence="1">Cofactor biosynthesis; molybdopterin biosynthesis.</text>
</comment>
<dbReference type="InterPro" id="IPR036810">
    <property type="entry name" value="SMc04008-like_sf"/>
</dbReference>
<dbReference type="SMART" id="SM00852">
    <property type="entry name" value="MoCF_biosynth"/>
    <property type="match status" value="1"/>
</dbReference>
<dbReference type="SUPFAM" id="SSF158757">
    <property type="entry name" value="SMc04008-like"/>
    <property type="match status" value="1"/>
</dbReference>
<feature type="domain" description="MoaB/Mog" evidence="5">
    <location>
        <begin position="148"/>
        <end position="300"/>
    </location>
</feature>
<proteinExistence type="predicted"/>
<dbReference type="Gene3D" id="1.10.3340.10">
    <property type="entry name" value="SMc04008-like"/>
    <property type="match status" value="1"/>
</dbReference>
<reference evidence="6 7" key="1">
    <citation type="submission" date="2024-02" db="EMBL/GenBank/DDBJ databases">
        <authorList>
            <person name="Chen Y."/>
            <person name="Shah S."/>
            <person name="Dougan E. K."/>
            <person name="Thang M."/>
            <person name="Chan C."/>
        </authorList>
    </citation>
    <scope>NUCLEOTIDE SEQUENCE [LARGE SCALE GENOMIC DNA]</scope>
</reference>
<keyword evidence="7" id="KW-1185">Reference proteome</keyword>
<sequence length="306" mass="32979">MASLMVQMEAYAFRELVAHLQWRKDVQNIDLMNLAGFCRNCLSKWYHAASKVHGVPMEYEEACERIYGEPYGEWKKKHQKKAGEEQLAAFESGKDLHARTEPKGLLSGGNHEPGGQPGHSNVCGQSCDAPPPTVSAHVAGASTAARVAVLTASDRAAGGVYEDKSGPAVVEMVKAFAEQHGTLKPSFLELKVVPDDEETIFTALSSWSNSGSCDVVLTTGGTGFGPRDVTPEATRRLLAKPAENLSRAMAWQTSLQEPRSILSRGVCGLTKDKVLIVNLPGHPNAVRQCLAVLLPVLPHLLRMASG</sequence>
<evidence type="ECO:0000313" key="7">
    <source>
        <dbReference type="Proteomes" id="UP001642484"/>
    </source>
</evidence>
<dbReference type="InterPro" id="IPR001453">
    <property type="entry name" value="MoaB/Mog_dom"/>
</dbReference>
<feature type="region of interest" description="Disordered" evidence="4">
    <location>
        <begin position="99"/>
        <end position="127"/>
    </location>
</feature>
<evidence type="ECO:0000256" key="1">
    <source>
        <dbReference type="ARBA" id="ARBA00005046"/>
    </source>
</evidence>
<gene>
    <name evidence="6" type="ORF">CCMP2556_LOCUS9215</name>
</gene>
<dbReference type="InterPro" id="IPR036425">
    <property type="entry name" value="MoaB/Mog-like_dom_sf"/>
</dbReference>
<dbReference type="Pfam" id="PF06844">
    <property type="entry name" value="DUF1244"/>
    <property type="match status" value="1"/>
</dbReference>
<evidence type="ECO:0000256" key="3">
    <source>
        <dbReference type="ARBA" id="ARBA00023150"/>
    </source>
</evidence>
<evidence type="ECO:0000313" key="6">
    <source>
        <dbReference type="EMBL" id="CAK9008363.1"/>
    </source>
</evidence>
<dbReference type="PANTHER" id="PTHR43764">
    <property type="entry name" value="MOLYBDENUM COFACTOR BIOSYNTHESIS"/>
    <property type="match status" value="1"/>
</dbReference>
<organism evidence="6 7">
    <name type="scientific">Durusdinium trenchii</name>
    <dbReference type="NCBI Taxonomy" id="1381693"/>
    <lineage>
        <taxon>Eukaryota</taxon>
        <taxon>Sar</taxon>
        <taxon>Alveolata</taxon>
        <taxon>Dinophyceae</taxon>
        <taxon>Suessiales</taxon>
        <taxon>Symbiodiniaceae</taxon>
        <taxon>Durusdinium</taxon>
    </lineage>
</organism>
<keyword evidence="3" id="KW-0501">Molybdenum cofactor biosynthesis</keyword>
<dbReference type="SUPFAM" id="SSF53218">
    <property type="entry name" value="Molybdenum cofactor biosynthesis proteins"/>
    <property type="match status" value="1"/>
</dbReference>
<comment type="caution">
    <text evidence="6">The sequence shown here is derived from an EMBL/GenBank/DDBJ whole genome shotgun (WGS) entry which is preliminary data.</text>
</comment>
<dbReference type="Proteomes" id="UP001642484">
    <property type="component" value="Unassembled WGS sequence"/>
</dbReference>
<protein>
    <recommendedName>
        <fullName evidence="2">molybdopterin molybdotransferase</fullName>
        <ecNumber evidence="2">2.10.1.1</ecNumber>
    </recommendedName>
</protein>
<dbReference type="InterPro" id="IPR051920">
    <property type="entry name" value="MPT_Adenylyltrnsfr/MoaC-Rel"/>
</dbReference>
<evidence type="ECO:0000256" key="2">
    <source>
        <dbReference type="ARBA" id="ARBA00013269"/>
    </source>
</evidence>
<dbReference type="EC" id="2.10.1.1" evidence="2"/>
<dbReference type="CDD" id="cd00886">
    <property type="entry name" value="MogA_MoaB"/>
    <property type="match status" value="1"/>
</dbReference>
<accession>A0ABP0J221</accession>
<dbReference type="PROSITE" id="PS01078">
    <property type="entry name" value="MOCF_BIOSYNTHESIS_1"/>
    <property type="match status" value="1"/>
</dbReference>
<dbReference type="PANTHER" id="PTHR43764:SF1">
    <property type="entry name" value="MOLYBDOPTERIN MOLYBDOTRANSFERASE"/>
    <property type="match status" value="1"/>
</dbReference>
<name>A0ABP0J221_9DINO</name>
<evidence type="ECO:0000256" key="4">
    <source>
        <dbReference type="SAM" id="MobiDB-lite"/>
    </source>
</evidence>
<dbReference type="NCBIfam" id="TIGR00177">
    <property type="entry name" value="molyb_syn"/>
    <property type="match status" value="1"/>
</dbReference>
<dbReference type="InterPro" id="IPR023163">
    <property type="entry name" value="SMc04008-like_domain"/>
</dbReference>
<dbReference type="Gene3D" id="3.40.980.10">
    <property type="entry name" value="MoaB/Mog-like domain"/>
    <property type="match status" value="1"/>
</dbReference>
<dbReference type="EMBL" id="CAXAMN010004225">
    <property type="protein sequence ID" value="CAK9008363.1"/>
    <property type="molecule type" value="Genomic_DNA"/>
</dbReference>